<dbReference type="EMBL" id="JBDFQZ010000005">
    <property type="protein sequence ID" value="KAK9724509.1"/>
    <property type="molecule type" value="Genomic_DNA"/>
</dbReference>
<dbReference type="AlphaFoldDB" id="A0AAW1KWK3"/>
<proteinExistence type="predicted"/>
<organism evidence="2 3">
    <name type="scientific">Saponaria officinalis</name>
    <name type="common">Common soapwort</name>
    <name type="synonym">Lychnis saponaria</name>
    <dbReference type="NCBI Taxonomy" id="3572"/>
    <lineage>
        <taxon>Eukaryota</taxon>
        <taxon>Viridiplantae</taxon>
        <taxon>Streptophyta</taxon>
        <taxon>Embryophyta</taxon>
        <taxon>Tracheophyta</taxon>
        <taxon>Spermatophyta</taxon>
        <taxon>Magnoliopsida</taxon>
        <taxon>eudicotyledons</taxon>
        <taxon>Gunneridae</taxon>
        <taxon>Pentapetalae</taxon>
        <taxon>Caryophyllales</taxon>
        <taxon>Caryophyllaceae</taxon>
        <taxon>Caryophylleae</taxon>
        <taxon>Saponaria</taxon>
    </lineage>
</organism>
<protein>
    <submittedName>
        <fullName evidence="2">Uncharacterized protein</fullName>
    </submittedName>
</protein>
<evidence type="ECO:0000313" key="2">
    <source>
        <dbReference type="EMBL" id="KAK9724509.1"/>
    </source>
</evidence>
<accession>A0AAW1KWK3</accession>
<evidence type="ECO:0000313" key="3">
    <source>
        <dbReference type="Proteomes" id="UP001443914"/>
    </source>
</evidence>
<name>A0AAW1KWK3_SAPOF</name>
<comment type="caution">
    <text evidence="2">The sequence shown here is derived from an EMBL/GenBank/DDBJ whole genome shotgun (WGS) entry which is preliminary data.</text>
</comment>
<gene>
    <name evidence="2" type="ORF">RND81_05G078200</name>
</gene>
<reference evidence="2" key="1">
    <citation type="submission" date="2024-03" db="EMBL/GenBank/DDBJ databases">
        <title>WGS assembly of Saponaria officinalis var. Norfolk2.</title>
        <authorList>
            <person name="Jenkins J."/>
            <person name="Shu S."/>
            <person name="Grimwood J."/>
            <person name="Barry K."/>
            <person name="Goodstein D."/>
            <person name="Schmutz J."/>
            <person name="Leebens-Mack J."/>
            <person name="Osbourn A."/>
        </authorList>
    </citation>
    <scope>NUCLEOTIDE SEQUENCE [LARGE SCALE GENOMIC DNA]</scope>
    <source>
        <strain evidence="2">JIC</strain>
    </source>
</reference>
<evidence type="ECO:0000256" key="1">
    <source>
        <dbReference type="SAM" id="MobiDB-lite"/>
    </source>
</evidence>
<dbReference type="Proteomes" id="UP001443914">
    <property type="component" value="Unassembled WGS sequence"/>
</dbReference>
<keyword evidence="3" id="KW-1185">Reference proteome</keyword>
<sequence length="121" mass="14027">MPPDHTLSDYKIVPQSKVKEETLSQKKTKRNKVGESSCRTRARRPRLPPYDVGTIAKEETMRQRKTKRNTGGECSRRTRTRRRSLPSENARAVSGVYTKFRSFSVRTTSCRYCNAVVWSEE</sequence>
<feature type="region of interest" description="Disordered" evidence="1">
    <location>
        <begin position="1"/>
        <end position="89"/>
    </location>
</feature>